<feature type="transmembrane region" description="Helical" evidence="5">
    <location>
        <begin position="70"/>
        <end position="93"/>
    </location>
</feature>
<dbReference type="Pfam" id="PF04140">
    <property type="entry name" value="ICMT"/>
    <property type="match status" value="1"/>
</dbReference>
<keyword evidence="5" id="KW-0949">S-adenosyl-L-methionine</keyword>
<dbReference type="PANTHER" id="PTHR43847">
    <property type="entry name" value="BLL3993 PROTEIN"/>
    <property type="match status" value="1"/>
</dbReference>
<organism evidence="6">
    <name type="scientific">Psilocybe cubensis</name>
    <name type="common">Psychedelic mushroom</name>
    <name type="synonym">Stropharia cubensis</name>
    <dbReference type="NCBI Taxonomy" id="181762"/>
    <lineage>
        <taxon>Eukaryota</taxon>
        <taxon>Fungi</taxon>
        <taxon>Dikarya</taxon>
        <taxon>Basidiomycota</taxon>
        <taxon>Agaricomycotina</taxon>
        <taxon>Agaricomycetes</taxon>
        <taxon>Agaricomycetidae</taxon>
        <taxon>Agaricales</taxon>
        <taxon>Agaricineae</taxon>
        <taxon>Strophariaceae</taxon>
        <taxon>Psilocybe</taxon>
    </lineage>
</organism>
<dbReference type="GO" id="GO:0004671">
    <property type="term" value="F:protein C-terminal S-isoprenylcysteine carboxyl O-methyltransferase activity"/>
    <property type="evidence" value="ECO:0007669"/>
    <property type="project" value="UniProtKB-EC"/>
</dbReference>
<gene>
    <name evidence="6" type="ORF">JR316_012120</name>
</gene>
<accession>A0A8H7XMM4</accession>
<proteinExistence type="inferred from homology"/>
<feature type="transmembrane region" description="Helical" evidence="5">
    <location>
        <begin position="195"/>
        <end position="215"/>
    </location>
</feature>
<comment type="similarity">
    <text evidence="5">Belongs to the class VI-like SAM-binding methyltransferase superfamily. Isoprenylcysteine carboxyl methyltransferase family.</text>
</comment>
<comment type="catalytic activity">
    <reaction evidence="5">
        <text>[protein]-C-terminal S-[(2E,6E)-farnesyl]-L-cysteine + S-adenosyl-L-methionine = [protein]-C-terminal S-[(2E,6E)-farnesyl]-L-cysteine methyl ester + S-adenosyl-L-homocysteine</text>
        <dbReference type="Rhea" id="RHEA:21672"/>
        <dbReference type="Rhea" id="RHEA-COMP:12125"/>
        <dbReference type="Rhea" id="RHEA-COMP:12126"/>
        <dbReference type="ChEBI" id="CHEBI:57856"/>
        <dbReference type="ChEBI" id="CHEBI:59789"/>
        <dbReference type="ChEBI" id="CHEBI:90510"/>
        <dbReference type="ChEBI" id="CHEBI:90511"/>
        <dbReference type="EC" id="2.1.1.100"/>
    </reaction>
</comment>
<keyword evidence="3 5" id="KW-1133">Transmembrane helix</keyword>
<dbReference type="PANTHER" id="PTHR43847:SF1">
    <property type="entry name" value="BLL3993 PROTEIN"/>
    <property type="match status" value="1"/>
</dbReference>
<dbReference type="GO" id="GO:0005789">
    <property type="term" value="C:endoplasmic reticulum membrane"/>
    <property type="evidence" value="ECO:0007669"/>
    <property type="project" value="UniProtKB-SubCell"/>
</dbReference>
<dbReference type="Gene3D" id="1.20.120.1630">
    <property type="match status" value="1"/>
</dbReference>
<evidence type="ECO:0000256" key="2">
    <source>
        <dbReference type="ARBA" id="ARBA00022692"/>
    </source>
</evidence>
<dbReference type="InterPro" id="IPR052527">
    <property type="entry name" value="Metal_cation-efflux_comp"/>
</dbReference>
<dbReference type="EC" id="2.1.1.100" evidence="5"/>
<evidence type="ECO:0000313" key="6">
    <source>
        <dbReference type="EMBL" id="KAG5162736.1"/>
    </source>
</evidence>
<evidence type="ECO:0000256" key="5">
    <source>
        <dbReference type="RuleBase" id="RU362022"/>
    </source>
</evidence>
<feature type="transmembrane region" description="Helical" evidence="5">
    <location>
        <begin position="171"/>
        <end position="189"/>
    </location>
</feature>
<evidence type="ECO:0000256" key="1">
    <source>
        <dbReference type="ARBA" id="ARBA00004141"/>
    </source>
</evidence>
<comment type="caution">
    <text evidence="6">The sequence shown here is derived from an EMBL/GenBank/DDBJ whole genome shotgun (WGS) entry which is preliminary data.</text>
</comment>
<keyword evidence="2 5" id="KW-0812">Transmembrane</keyword>
<reference evidence="6" key="1">
    <citation type="submission" date="2021-02" db="EMBL/GenBank/DDBJ databases">
        <title>Psilocybe cubensis genome.</title>
        <authorList>
            <person name="Mckernan K.J."/>
            <person name="Crawford S."/>
            <person name="Trippe A."/>
            <person name="Kane L.T."/>
            <person name="Mclaughlin S."/>
        </authorList>
    </citation>
    <scope>NUCLEOTIDE SEQUENCE [LARGE SCALE GENOMIC DNA]</scope>
    <source>
        <strain evidence="6">MGC-MH-2018</strain>
    </source>
</reference>
<evidence type="ECO:0000256" key="3">
    <source>
        <dbReference type="ARBA" id="ARBA00022989"/>
    </source>
</evidence>
<keyword evidence="5" id="KW-0489">Methyltransferase</keyword>
<dbReference type="GO" id="GO:0032259">
    <property type="term" value="P:methylation"/>
    <property type="evidence" value="ECO:0007669"/>
    <property type="project" value="UniProtKB-KW"/>
</dbReference>
<sequence>MAFLLTNTRDLITPSINICILFATAVSVHLSLSPPNPSVKSDECCSGTEGTQTLFERFVQSITYCSKSMVWVGATINILYILLGCLASSSIGFPFDYAREGSFGKLSKPAFEGVHTATIIGGISAVVSAVLRMWCFRSLGPFFTFEITIRPKHELITHGPYAWVRHPSYTGVYMTLGGATLVLGAPGMWTADHGVWTPIGFVIACFWTFKCLYAFRGMCVRLRAEDQVLKDTFGGKWDDYATRVPRKFIPGVI</sequence>
<keyword evidence="5" id="KW-0808">Transferase</keyword>
<comment type="subcellular location">
    <subcellularLocation>
        <location evidence="5">Endoplasmic reticulum membrane</location>
        <topology evidence="5">Multi-pass membrane protein</topology>
    </subcellularLocation>
    <subcellularLocation>
        <location evidence="1">Membrane</location>
        <topology evidence="1">Multi-pass membrane protein</topology>
    </subcellularLocation>
</comment>
<dbReference type="AlphaFoldDB" id="A0A8H7XMM4"/>
<feature type="transmembrane region" description="Helical" evidence="5">
    <location>
        <begin position="113"/>
        <end position="135"/>
    </location>
</feature>
<dbReference type="EMBL" id="JAFIQS010000017">
    <property type="protein sequence ID" value="KAG5162736.1"/>
    <property type="molecule type" value="Genomic_DNA"/>
</dbReference>
<name>A0A8H7XMM4_PSICU</name>
<keyword evidence="4 5" id="KW-0472">Membrane</keyword>
<evidence type="ECO:0000256" key="4">
    <source>
        <dbReference type="ARBA" id="ARBA00023136"/>
    </source>
</evidence>
<protein>
    <recommendedName>
        <fullName evidence="5">Protein-S-isoprenylcysteine O-methyltransferase</fullName>
        <ecNumber evidence="5">2.1.1.100</ecNumber>
    </recommendedName>
</protein>
<dbReference type="InterPro" id="IPR007269">
    <property type="entry name" value="ICMT_MeTrfase"/>
</dbReference>
<keyword evidence="5" id="KW-0256">Endoplasmic reticulum</keyword>